<keyword evidence="2" id="KW-1185">Reference proteome</keyword>
<sequence length="156" mass="17958">MDVIFLSGCHHLKCVNENLLQILSFEYRAASYEKIGSILNKINSAVGSIMQIAFSVSVSILLKLIQDCNCLILVEPGKYEQLKQYVNLLMLFFKCRPYIIVDKIDININGFYSLLHYVNSVVVELIFLQLFTSAITGKCLYNDLHYKPLQIKTYHR</sequence>
<dbReference type="EMBL" id="QXTE01000148">
    <property type="protein sequence ID" value="TFK03998.1"/>
    <property type="molecule type" value="Genomic_DNA"/>
</dbReference>
<gene>
    <name evidence="1" type="ORF">DR999_PMT13561</name>
</gene>
<organism evidence="1 2">
    <name type="scientific">Platysternon megacephalum</name>
    <name type="common">big-headed turtle</name>
    <dbReference type="NCBI Taxonomy" id="55544"/>
    <lineage>
        <taxon>Eukaryota</taxon>
        <taxon>Metazoa</taxon>
        <taxon>Chordata</taxon>
        <taxon>Craniata</taxon>
        <taxon>Vertebrata</taxon>
        <taxon>Euteleostomi</taxon>
        <taxon>Archelosauria</taxon>
        <taxon>Testudinata</taxon>
        <taxon>Testudines</taxon>
        <taxon>Cryptodira</taxon>
        <taxon>Durocryptodira</taxon>
        <taxon>Testudinoidea</taxon>
        <taxon>Platysternidae</taxon>
        <taxon>Platysternon</taxon>
    </lineage>
</organism>
<dbReference type="Proteomes" id="UP000297703">
    <property type="component" value="Unassembled WGS sequence"/>
</dbReference>
<reference evidence="1 2" key="2">
    <citation type="submission" date="2019-04" db="EMBL/GenBank/DDBJ databases">
        <title>The genome sequence of big-headed turtle.</title>
        <authorList>
            <person name="Gong S."/>
        </authorList>
    </citation>
    <scope>NUCLEOTIDE SEQUENCE [LARGE SCALE GENOMIC DNA]</scope>
    <source>
        <strain evidence="1">DO16091913</strain>
        <tissue evidence="1">Muscle</tissue>
    </source>
</reference>
<accession>A0A4D9E6Y4</accession>
<proteinExistence type="predicted"/>
<evidence type="ECO:0000313" key="1">
    <source>
        <dbReference type="EMBL" id="TFK03998.1"/>
    </source>
</evidence>
<name>A0A4D9E6Y4_9SAUR</name>
<reference evidence="1 2" key="1">
    <citation type="submission" date="2019-04" db="EMBL/GenBank/DDBJ databases">
        <title>Draft genome of the big-headed turtle Platysternon megacephalum.</title>
        <authorList>
            <person name="Gong S."/>
        </authorList>
    </citation>
    <scope>NUCLEOTIDE SEQUENCE [LARGE SCALE GENOMIC DNA]</scope>
    <source>
        <strain evidence="1">DO16091913</strain>
        <tissue evidence="1">Muscle</tissue>
    </source>
</reference>
<comment type="caution">
    <text evidence="1">The sequence shown here is derived from an EMBL/GenBank/DDBJ whole genome shotgun (WGS) entry which is preliminary data.</text>
</comment>
<protein>
    <submittedName>
        <fullName evidence="1">Cystine/glutamate transporter-like</fullName>
    </submittedName>
</protein>
<evidence type="ECO:0000313" key="2">
    <source>
        <dbReference type="Proteomes" id="UP000297703"/>
    </source>
</evidence>
<dbReference type="AlphaFoldDB" id="A0A4D9E6Y4"/>